<dbReference type="EMBL" id="JAGQFT020000001">
    <property type="protein sequence ID" value="MBS7455555.1"/>
    <property type="molecule type" value="Genomic_DNA"/>
</dbReference>
<name>A0A8J7VQS8_9GAMM</name>
<dbReference type="Gene3D" id="3.40.50.150">
    <property type="entry name" value="Vaccinia Virus protein VP39"/>
    <property type="match status" value="1"/>
</dbReference>
<comment type="caution">
    <text evidence="2">The sequence shown here is derived from an EMBL/GenBank/DDBJ whole genome shotgun (WGS) entry which is preliminary data.</text>
</comment>
<evidence type="ECO:0000313" key="2">
    <source>
        <dbReference type="EMBL" id="MBR0561184.1"/>
    </source>
</evidence>
<keyword evidence="2" id="KW-0489">Methyltransferase</keyword>
<sequence length="273" mass="30005">MRLGRLQIRLLPRDAGRAPGEPHAARLAFRCNVCGQTQEQPVAALERERPSCAGCGSNVRFRSLVAALSERLFGRSVAAVDFPQRKDLAGIGMTDWSGYRDILGLKFDYRSTYLHKPPRLDILAPAEADLGAHDFLLSSDVFEHVLAPVQRAFDNAWRLLKPGGVFVMTVPYCVGAPTREHFGEMTSFAIEDGPEGRVLRAAYADGGTRNFSDLVFHGGDGTTLEMRVFGLADLIGHFERAGFDDIRVHDAPDYDHGILHHGAPCVPISARRP</sequence>
<dbReference type="AlphaFoldDB" id="A0A8J7VQS8"/>
<gene>
    <name evidence="3" type="ORF">KB893_000195</name>
    <name evidence="2" type="ORF">KB893_01420</name>
</gene>
<accession>A0A8J7VQS8</accession>
<feature type="domain" description="Methyltransferase type 11" evidence="1">
    <location>
        <begin position="131"/>
        <end position="168"/>
    </location>
</feature>
<keyword evidence="2" id="KW-0808">Transferase</keyword>
<evidence type="ECO:0000259" key="1">
    <source>
        <dbReference type="Pfam" id="PF08241"/>
    </source>
</evidence>
<organism evidence="2">
    <name type="scientific">Coralloluteibacterium stylophorae</name>
    <dbReference type="NCBI Taxonomy" id="1776034"/>
    <lineage>
        <taxon>Bacteria</taxon>
        <taxon>Pseudomonadati</taxon>
        <taxon>Pseudomonadota</taxon>
        <taxon>Gammaproteobacteria</taxon>
        <taxon>Lysobacterales</taxon>
        <taxon>Lysobacteraceae</taxon>
        <taxon>Coralloluteibacterium</taxon>
    </lineage>
</organism>
<protein>
    <submittedName>
        <fullName evidence="2">Class I SAM-dependent methyltransferase</fullName>
    </submittedName>
</protein>
<dbReference type="InterPro" id="IPR013216">
    <property type="entry name" value="Methyltransf_11"/>
</dbReference>
<dbReference type="GO" id="GO:0008757">
    <property type="term" value="F:S-adenosylmethionine-dependent methyltransferase activity"/>
    <property type="evidence" value="ECO:0007669"/>
    <property type="project" value="InterPro"/>
</dbReference>
<dbReference type="Pfam" id="PF08241">
    <property type="entry name" value="Methyltransf_11"/>
    <property type="match status" value="1"/>
</dbReference>
<reference evidence="3 4" key="1">
    <citation type="journal article" date="2021" name="Microbiol. Resour. Announc.">
        <title>Draft Genome Sequence of Coralloluteibacterium stylophorae LMG 29479T.</title>
        <authorList>
            <person name="Karlyshev A.V."/>
            <person name="Kudryashova E.B."/>
            <person name="Ariskina E.V."/>
            <person name="Conroy A.P."/>
            <person name="Abidueva E.Y."/>
        </authorList>
    </citation>
    <scope>NUCLEOTIDE SEQUENCE [LARGE SCALE GENOMIC DNA]</scope>
    <source>
        <strain evidence="3 4">LMG 29479</strain>
    </source>
</reference>
<reference evidence="2" key="2">
    <citation type="submission" date="2021-04" db="EMBL/GenBank/DDBJ databases">
        <authorList>
            <person name="Karlyshev A.V."/>
        </authorList>
    </citation>
    <scope>NUCLEOTIDE SEQUENCE</scope>
    <source>
        <strain evidence="2">LMG 29479</strain>
    </source>
</reference>
<evidence type="ECO:0000313" key="4">
    <source>
        <dbReference type="Proteomes" id="UP000675747"/>
    </source>
</evidence>
<keyword evidence="4" id="KW-1185">Reference proteome</keyword>
<evidence type="ECO:0000313" key="3">
    <source>
        <dbReference type="EMBL" id="MBS7455555.1"/>
    </source>
</evidence>
<proteinExistence type="predicted"/>
<dbReference type="InterPro" id="IPR029063">
    <property type="entry name" value="SAM-dependent_MTases_sf"/>
</dbReference>
<dbReference type="Proteomes" id="UP000675747">
    <property type="component" value="Unassembled WGS sequence"/>
</dbReference>
<dbReference type="CDD" id="cd02440">
    <property type="entry name" value="AdoMet_MTases"/>
    <property type="match status" value="1"/>
</dbReference>
<dbReference type="SUPFAM" id="SSF53335">
    <property type="entry name" value="S-adenosyl-L-methionine-dependent methyltransferases"/>
    <property type="match status" value="1"/>
</dbReference>
<dbReference type="GO" id="GO:0032259">
    <property type="term" value="P:methylation"/>
    <property type="evidence" value="ECO:0007669"/>
    <property type="project" value="UniProtKB-KW"/>
</dbReference>
<dbReference type="RefSeq" id="WP_211925149.1">
    <property type="nucleotide sequence ID" value="NZ_JAGQFT020000001.1"/>
</dbReference>
<dbReference type="EMBL" id="JAGQFT010000004">
    <property type="protein sequence ID" value="MBR0561184.1"/>
    <property type="molecule type" value="Genomic_DNA"/>
</dbReference>